<name>M5FZD0_DACPD</name>
<dbReference type="HOGENOM" id="CLU_2277377_0_0_1"/>
<evidence type="ECO:0000313" key="2">
    <source>
        <dbReference type="EMBL" id="EJU03401.1"/>
    </source>
</evidence>
<reference evidence="2 3" key="1">
    <citation type="journal article" date="2012" name="Science">
        <title>The Paleozoic origin of enzymatic lignin decomposition reconstructed from 31 fungal genomes.</title>
        <authorList>
            <person name="Floudas D."/>
            <person name="Binder M."/>
            <person name="Riley R."/>
            <person name="Barry K."/>
            <person name="Blanchette R.A."/>
            <person name="Henrissat B."/>
            <person name="Martinez A.T."/>
            <person name="Otillar R."/>
            <person name="Spatafora J.W."/>
            <person name="Yadav J.S."/>
            <person name="Aerts A."/>
            <person name="Benoit I."/>
            <person name="Boyd A."/>
            <person name="Carlson A."/>
            <person name="Copeland A."/>
            <person name="Coutinho P.M."/>
            <person name="de Vries R.P."/>
            <person name="Ferreira P."/>
            <person name="Findley K."/>
            <person name="Foster B."/>
            <person name="Gaskell J."/>
            <person name="Glotzer D."/>
            <person name="Gorecki P."/>
            <person name="Heitman J."/>
            <person name="Hesse C."/>
            <person name="Hori C."/>
            <person name="Igarashi K."/>
            <person name="Jurgens J.A."/>
            <person name="Kallen N."/>
            <person name="Kersten P."/>
            <person name="Kohler A."/>
            <person name="Kuees U."/>
            <person name="Kumar T.K.A."/>
            <person name="Kuo A."/>
            <person name="LaButti K."/>
            <person name="Larrondo L.F."/>
            <person name="Lindquist E."/>
            <person name="Ling A."/>
            <person name="Lombard V."/>
            <person name="Lucas S."/>
            <person name="Lundell T."/>
            <person name="Martin R."/>
            <person name="McLaughlin D.J."/>
            <person name="Morgenstern I."/>
            <person name="Morin E."/>
            <person name="Murat C."/>
            <person name="Nagy L.G."/>
            <person name="Nolan M."/>
            <person name="Ohm R.A."/>
            <person name="Patyshakuliyeva A."/>
            <person name="Rokas A."/>
            <person name="Ruiz-Duenas F.J."/>
            <person name="Sabat G."/>
            <person name="Salamov A."/>
            <person name="Samejima M."/>
            <person name="Schmutz J."/>
            <person name="Slot J.C."/>
            <person name="St John F."/>
            <person name="Stenlid J."/>
            <person name="Sun H."/>
            <person name="Sun S."/>
            <person name="Syed K."/>
            <person name="Tsang A."/>
            <person name="Wiebenga A."/>
            <person name="Young D."/>
            <person name="Pisabarro A."/>
            <person name="Eastwood D.C."/>
            <person name="Martin F."/>
            <person name="Cullen D."/>
            <person name="Grigoriev I.V."/>
            <person name="Hibbett D.S."/>
        </authorList>
    </citation>
    <scope>NUCLEOTIDE SEQUENCE [LARGE SCALE GENOMIC DNA]</scope>
    <source>
        <strain evidence="2 3">DJM-731 SS1</strain>
    </source>
</reference>
<dbReference type="RefSeq" id="XP_040630295.1">
    <property type="nucleotide sequence ID" value="XM_040772454.1"/>
</dbReference>
<organism evidence="2 3">
    <name type="scientific">Dacryopinax primogenitus (strain DJM 731)</name>
    <name type="common">Brown rot fungus</name>
    <dbReference type="NCBI Taxonomy" id="1858805"/>
    <lineage>
        <taxon>Eukaryota</taxon>
        <taxon>Fungi</taxon>
        <taxon>Dikarya</taxon>
        <taxon>Basidiomycota</taxon>
        <taxon>Agaricomycotina</taxon>
        <taxon>Dacrymycetes</taxon>
        <taxon>Dacrymycetales</taxon>
        <taxon>Dacrymycetaceae</taxon>
        <taxon>Dacryopinax</taxon>
    </lineage>
</organism>
<dbReference type="AlphaFoldDB" id="M5FZD0"/>
<evidence type="ECO:0000313" key="3">
    <source>
        <dbReference type="Proteomes" id="UP000030653"/>
    </source>
</evidence>
<proteinExistence type="predicted"/>
<sequence>MSEPISRRYMTAAHPRTTPISDVYDDQLRPSRLDLLGWCSPFIPRQLAFDLQYRYLNKGGYEGRTPSGCRYDLDIPTSIPADGAHVRGSPTHLSPVNLTELTPSRARLASMSP</sequence>
<keyword evidence="3" id="KW-1185">Reference proteome</keyword>
<feature type="region of interest" description="Disordered" evidence="1">
    <location>
        <begin position="82"/>
        <end position="113"/>
    </location>
</feature>
<dbReference type="Proteomes" id="UP000030653">
    <property type="component" value="Unassembled WGS sequence"/>
</dbReference>
<protein>
    <submittedName>
        <fullName evidence="2">Uncharacterized protein</fullName>
    </submittedName>
</protein>
<evidence type="ECO:0000256" key="1">
    <source>
        <dbReference type="SAM" id="MobiDB-lite"/>
    </source>
</evidence>
<gene>
    <name evidence="2" type="ORF">DACRYDRAFT_21589</name>
</gene>
<accession>M5FZD0</accession>
<dbReference type="GeneID" id="63687516"/>
<dbReference type="EMBL" id="JH795860">
    <property type="protein sequence ID" value="EJU03401.1"/>
    <property type="molecule type" value="Genomic_DNA"/>
</dbReference>
<feature type="compositionally biased region" description="Polar residues" evidence="1">
    <location>
        <begin position="91"/>
        <end position="102"/>
    </location>
</feature>